<keyword evidence="6" id="KW-0325">Glycoprotein</keyword>
<dbReference type="EMBL" id="KB321094">
    <property type="protein sequence ID" value="ELW47701.1"/>
    <property type="molecule type" value="Genomic_DNA"/>
</dbReference>
<feature type="domain" description="GH18" evidence="8">
    <location>
        <begin position="44"/>
        <end position="410"/>
    </location>
</feature>
<dbReference type="SUPFAM" id="SSF51445">
    <property type="entry name" value="(Trans)glycosidases"/>
    <property type="match status" value="2"/>
</dbReference>
<reference evidence="10" key="1">
    <citation type="submission" date="2012-07" db="EMBL/GenBank/DDBJ databases">
        <title>Genome of the Chinese tree shrew, a rising model animal genetically related to primates.</title>
        <authorList>
            <person name="Zhang G."/>
            <person name="Fan Y."/>
            <person name="Yao Y."/>
            <person name="Huang Z."/>
        </authorList>
    </citation>
    <scope>NUCLEOTIDE SEQUENCE [LARGE SCALE GENOMIC DNA]</scope>
</reference>
<dbReference type="InterPro" id="IPR001579">
    <property type="entry name" value="Glyco_hydro_18_chit_AS"/>
</dbReference>
<evidence type="ECO:0000256" key="3">
    <source>
        <dbReference type="ARBA" id="ARBA00022525"/>
    </source>
</evidence>
<dbReference type="Gene3D" id="3.20.20.80">
    <property type="entry name" value="Glycosidases"/>
    <property type="match status" value="2"/>
</dbReference>
<protein>
    <submittedName>
        <fullName evidence="9">Chitinase-3-like protein 1</fullName>
    </submittedName>
</protein>
<dbReference type="PANTHER" id="PTHR11177">
    <property type="entry name" value="CHITINASE"/>
    <property type="match status" value="1"/>
</dbReference>
<dbReference type="InParanoid" id="L9JAY0"/>
<evidence type="ECO:0000259" key="8">
    <source>
        <dbReference type="PROSITE" id="PS51910"/>
    </source>
</evidence>
<dbReference type="FunFam" id="3.20.20.80:FF:000047">
    <property type="entry name" value="Chitinase-3-like protein 1"/>
    <property type="match status" value="1"/>
</dbReference>
<evidence type="ECO:0000256" key="2">
    <source>
        <dbReference type="ARBA" id="ARBA00009336"/>
    </source>
</evidence>
<dbReference type="InterPro" id="IPR001223">
    <property type="entry name" value="Glyco_hydro18_cat"/>
</dbReference>
<keyword evidence="7" id="KW-0326">Glycosidase</keyword>
<dbReference type="Proteomes" id="UP000011518">
    <property type="component" value="Unassembled WGS sequence"/>
</dbReference>
<evidence type="ECO:0000256" key="7">
    <source>
        <dbReference type="ARBA" id="ARBA00023295"/>
    </source>
</evidence>
<dbReference type="GO" id="GO:0004568">
    <property type="term" value="F:chitinase activity"/>
    <property type="evidence" value="ECO:0007669"/>
    <property type="project" value="UniProtKB-ARBA"/>
</dbReference>
<dbReference type="InterPro" id="IPR017853">
    <property type="entry name" value="GH"/>
</dbReference>
<evidence type="ECO:0000313" key="9">
    <source>
        <dbReference type="EMBL" id="ELW47701.1"/>
    </source>
</evidence>
<dbReference type="GO" id="GO:0006032">
    <property type="term" value="P:chitin catabolic process"/>
    <property type="evidence" value="ECO:0007669"/>
    <property type="project" value="TreeGrafter"/>
</dbReference>
<evidence type="ECO:0000256" key="4">
    <source>
        <dbReference type="ARBA" id="ARBA00022801"/>
    </source>
</evidence>
<sequence>MQTTIRLERVTAERTHSGTEGLTILLVTQGGLTILLVTQGGSAAKLVCYFTNWAQYREGAARFMPRDVDPSLCTHLVYAFAGMNGHQLSTVEWNDEALYQEFNGLKKTNPKLKTLLAVGGWNFGTQKFTDMVATANNRQTFVNSAIAFLRKYGFDGLDLDWEYPGSRGSPAEDKERFTALVQDLASAFQQEAQTSGKERLLLSAAVPAGRSYVDAGYEVDKIAQSLDFLSLMAYDFHGSWEKVTGHNSPLFKRQGESGAVAEFNVDAAVQYWLQEGTPAHKLVLGMPTYGRSFTLASSSDTRVGAPATGPGTPGPFTKEGGILAYYELCSWKGATEHRIEDQKVPYAFRDNQWVGFDDVESFKTKVSYLKQKALGGAMVWALDLDDFSGSFCSQGRYPLIQTLRRELSLAVLLLLQCCLAVLLLLQCCSAYKLVCYYTSWSQYREGEGSCFPDAIDPFLCTHVIYSFANISHDEIDTWEWNDVTLYDTLNTLKNRNPNLKTLLSVGGWSFGSERFSKIASNTQSRRTFIKSVPPFLRTHGFDGLDLAWLYPGRRDKRHLSTLVKEMKAEFAKEAQPGTEQLLLSAAVPAGKVTIDSGYDIAALAQHLDFISIMAYDFHGAWRQTTGHHSPLFRGQEDASPDRFSNVDYAVGYMLRLGASANQLVMGIPTFGKSFTLASSRTGIGAPILGPGIPGRFTKEEGILAYYEICNFLHGATVQRLLGQQVPYATKGNQWVGYDDQQSVKSKVQYLKNRQLAGAMVWALDLDDFRGSFCGQNLRFPLTSAIKDALAAA</sequence>
<dbReference type="GO" id="GO:0008061">
    <property type="term" value="F:chitin binding"/>
    <property type="evidence" value="ECO:0007669"/>
    <property type="project" value="InterPro"/>
</dbReference>
<dbReference type="CDD" id="cd02872">
    <property type="entry name" value="GH18_chitolectin_chitotriosidase"/>
    <property type="match status" value="2"/>
</dbReference>
<proteinExistence type="inferred from homology"/>
<evidence type="ECO:0000256" key="6">
    <source>
        <dbReference type="ARBA" id="ARBA00023180"/>
    </source>
</evidence>
<dbReference type="InterPro" id="IPR029070">
    <property type="entry name" value="Chitinase_insertion_sf"/>
</dbReference>
<dbReference type="eggNOG" id="KOG2806">
    <property type="taxonomic scope" value="Eukaryota"/>
</dbReference>
<reference evidence="10" key="2">
    <citation type="journal article" date="2013" name="Nat. Commun.">
        <title>Genome of the Chinese tree shrew.</title>
        <authorList>
            <person name="Fan Y."/>
            <person name="Huang Z.Y."/>
            <person name="Cao C.C."/>
            <person name="Chen C.S."/>
            <person name="Chen Y.X."/>
            <person name="Fan D.D."/>
            <person name="He J."/>
            <person name="Hou H.L."/>
            <person name="Hu L."/>
            <person name="Hu X.T."/>
            <person name="Jiang X.T."/>
            <person name="Lai R."/>
            <person name="Lang Y.S."/>
            <person name="Liang B."/>
            <person name="Liao S.G."/>
            <person name="Mu D."/>
            <person name="Ma Y.Y."/>
            <person name="Niu Y.Y."/>
            <person name="Sun X.Q."/>
            <person name="Xia J.Q."/>
            <person name="Xiao J."/>
            <person name="Xiong Z.Q."/>
            <person name="Xu L."/>
            <person name="Yang L."/>
            <person name="Zhang Y."/>
            <person name="Zhao W."/>
            <person name="Zhao X.D."/>
            <person name="Zheng Y.T."/>
            <person name="Zhou J.M."/>
            <person name="Zhu Y.B."/>
            <person name="Zhang G.J."/>
            <person name="Wang J."/>
            <person name="Yao Y.G."/>
        </authorList>
    </citation>
    <scope>NUCLEOTIDE SEQUENCE [LARGE SCALE GENOMIC DNA]</scope>
</reference>
<dbReference type="AlphaFoldDB" id="L9JAY0"/>
<dbReference type="GO" id="GO:0005576">
    <property type="term" value="C:extracellular region"/>
    <property type="evidence" value="ECO:0007669"/>
    <property type="project" value="UniProtKB-SubCell"/>
</dbReference>
<dbReference type="GO" id="GO:0005975">
    <property type="term" value="P:carbohydrate metabolic process"/>
    <property type="evidence" value="ECO:0007669"/>
    <property type="project" value="InterPro"/>
</dbReference>
<evidence type="ECO:0000256" key="1">
    <source>
        <dbReference type="ARBA" id="ARBA00004613"/>
    </source>
</evidence>
<dbReference type="STRING" id="246437.L9JAY0"/>
<dbReference type="FunFam" id="3.20.20.80:FF:000220">
    <property type="entry name" value="Chitotriosidase-1"/>
    <property type="match status" value="1"/>
</dbReference>
<dbReference type="InterPro" id="IPR050314">
    <property type="entry name" value="Glycosyl_Hydrlase_18"/>
</dbReference>
<dbReference type="FunFam" id="3.10.50.10:FF:000001">
    <property type="entry name" value="Chitinase 3-like 1"/>
    <property type="match status" value="2"/>
</dbReference>
<dbReference type="PROSITE" id="PS01095">
    <property type="entry name" value="GH18_1"/>
    <property type="match status" value="1"/>
</dbReference>
<dbReference type="Pfam" id="PF00704">
    <property type="entry name" value="Glyco_hydro_18"/>
    <property type="match status" value="2"/>
</dbReference>
<dbReference type="Gene3D" id="3.10.50.10">
    <property type="match status" value="2"/>
</dbReference>
<dbReference type="SMART" id="SM00636">
    <property type="entry name" value="Glyco_18"/>
    <property type="match status" value="2"/>
</dbReference>
<feature type="domain" description="GH18" evidence="8">
    <location>
        <begin position="431"/>
        <end position="792"/>
    </location>
</feature>
<name>L9JAY0_TUPCH</name>
<dbReference type="SUPFAM" id="SSF54556">
    <property type="entry name" value="Chitinase insertion domain"/>
    <property type="match status" value="2"/>
</dbReference>
<gene>
    <name evidence="9" type="ORF">TREES_T100003388</name>
</gene>
<evidence type="ECO:0000313" key="10">
    <source>
        <dbReference type="Proteomes" id="UP000011518"/>
    </source>
</evidence>
<dbReference type="PANTHER" id="PTHR11177:SF248">
    <property type="entry name" value="CHITOTRIOSIDASE-1"/>
    <property type="match status" value="1"/>
</dbReference>
<dbReference type="PROSITE" id="PS51910">
    <property type="entry name" value="GH18_2"/>
    <property type="match status" value="2"/>
</dbReference>
<evidence type="ECO:0000256" key="5">
    <source>
        <dbReference type="ARBA" id="ARBA00023157"/>
    </source>
</evidence>
<keyword evidence="5" id="KW-1015">Disulfide bond</keyword>
<organism evidence="9 10">
    <name type="scientific">Tupaia chinensis</name>
    <name type="common">Chinese tree shrew</name>
    <name type="synonym">Tupaia belangeri chinensis</name>
    <dbReference type="NCBI Taxonomy" id="246437"/>
    <lineage>
        <taxon>Eukaryota</taxon>
        <taxon>Metazoa</taxon>
        <taxon>Chordata</taxon>
        <taxon>Craniata</taxon>
        <taxon>Vertebrata</taxon>
        <taxon>Euteleostomi</taxon>
        <taxon>Mammalia</taxon>
        <taxon>Eutheria</taxon>
        <taxon>Euarchontoglires</taxon>
        <taxon>Scandentia</taxon>
        <taxon>Tupaiidae</taxon>
        <taxon>Tupaia</taxon>
    </lineage>
</organism>
<dbReference type="InterPro" id="IPR011583">
    <property type="entry name" value="Chitinase_II/V-like_cat"/>
</dbReference>
<comment type="subcellular location">
    <subcellularLocation>
        <location evidence="1">Secreted</location>
    </subcellularLocation>
</comment>
<keyword evidence="4" id="KW-0378">Hydrolase</keyword>
<accession>L9JAY0</accession>
<keyword evidence="10" id="KW-1185">Reference proteome</keyword>
<keyword evidence="3" id="KW-0964">Secreted</keyword>
<comment type="similarity">
    <text evidence="2">Belongs to the glycosyl hydrolase 18 family.</text>
</comment>